<evidence type="ECO:0000313" key="2">
    <source>
        <dbReference type="Proteomes" id="UP001162483"/>
    </source>
</evidence>
<gene>
    <name evidence="1" type="ORF">SPARVUS_LOCUS4571002</name>
</gene>
<dbReference type="EMBL" id="CATNWA010008664">
    <property type="protein sequence ID" value="CAI9556631.1"/>
    <property type="molecule type" value="Genomic_DNA"/>
</dbReference>
<keyword evidence="2" id="KW-1185">Reference proteome</keyword>
<accession>A0ABN9C999</accession>
<name>A0ABN9C999_9NEOB</name>
<sequence length="43" mass="4846">MVAFQGRVAVHKRHLPFFARSTGHSEMPVVGRNLCTRSRSCDC</sequence>
<evidence type="ECO:0000313" key="1">
    <source>
        <dbReference type="EMBL" id="CAI9556631.1"/>
    </source>
</evidence>
<protein>
    <submittedName>
        <fullName evidence="1">Uncharacterized protein</fullName>
    </submittedName>
</protein>
<proteinExistence type="predicted"/>
<dbReference type="Proteomes" id="UP001162483">
    <property type="component" value="Unassembled WGS sequence"/>
</dbReference>
<reference evidence="1" key="1">
    <citation type="submission" date="2023-05" db="EMBL/GenBank/DDBJ databases">
        <authorList>
            <person name="Stuckert A."/>
        </authorList>
    </citation>
    <scope>NUCLEOTIDE SEQUENCE</scope>
</reference>
<organism evidence="1 2">
    <name type="scientific">Staurois parvus</name>
    <dbReference type="NCBI Taxonomy" id="386267"/>
    <lineage>
        <taxon>Eukaryota</taxon>
        <taxon>Metazoa</taxon>
        <taxon>Chordata</taxon>
        <taxon>Craniata</taxon>
        <taxon>Vertebrata</taxon>
        <taxon>Euteleostomi</taxon>
        <taxon>Amphibia</taxon>
        <taxon>Batrachia</taxon>
        <taxon>Anura</taxon>
        <taxon>Neobatrachia</taxon>
        <taxon>Ranoidea</taxon>
        <taxon>Ranidae</taxon>
        <taxon>Staurois</taxon>
    </lineage>
</organism>
<comment type="caution">
    <text evidence="1">The sequence shown here is derived from an EMBL/GenBank/DDBJ whole genome shotgun (WGS) entry which is preliminary data.</text>
</comment>